<protein>
    <recommendedName>
        <fullName evidence="5">5-formyltetrahydrofolate cyclo-ligase</fullName>
        <ecNumber evidence="5">6.3.3.2</ecNumber>
    </recommendedName>
</protein>
<dbReference type="NCBIfam" id="TIGR02727">
    <property type="entry name" value="MTHFS_bact"/>
    <property type="match status" value="1"/>
</dbReference>
<evidence type="ECO:0000256" key="5">
    <source>
        <dbReference type="RuleBase" id="RU361279"/>
    </source>
</evidence>
<proteinExistence type="inferred from homology"/>
<dbReference type="GO" id="GO:0009396">
    <property type="term" value="P:folic acid-containing compound biosynthetic process"/>
    <property type="evidence" value="ECO:0007669"/>
    <property type="project" value="TreeGrafter"/>
</dbReference>
<keyword evidence="5" id="KW-0479">Metal-binding</keyword>
<keyword evidence="6" id="KW-0436">Ligase</keyword>
<feature type="binding site" evidence="4">
    <location>
        <begin position="8"/>
        <end position="12"/>
    </location>
    <ligand>
        <name>ATP</name>
        <dbReference type="ChEBI" id="CHEBI:30616"/>
    </ligand>
</feature>
<dbReference type="InterPro" id="IPR024185">
    <property type="entry name" value="FTHF_cligase-like_sf"/>
</dbReference>
<dbReference type="InterPro" id="IPR002698">
    <property type="entry name" value="FTHF_cligase"/>
</dbReference>
<dbReference type="Proteomes" id="UP001139095">
    <property type="component" value="Unassembled WGS sequence"/>
</dbReference>
<evidence type="ECO:0000256" key="2">
    <source>
        <dbReference type="ARBA" id="ARBA00022741"/>
    </source>
</evidence>
<comment type="cofactor">
    <cofactor evidence="5">
        <name>Mg(2+)</name>
        <dbReference type="ChEBI" id="CHEBI:18420"/>
    </cofactor>
</comment>
<keyword evidence="3 4" id="KW-0067">ATP-binding</keyword>
<evidence type="ECO:0000256" key="1">
    <source>
        <dbReference type="ARBA" id="ARBA00010638"/>
    </source>
</evidence>
<dbReference type="AlphaFoldDB" id="A0A9X1IKH7"/>
<dbReference type="GO" id="GO:0030272">
    <property type="term" value="F:5-formyltetrahydrofolate cyclo-ligase activity"/>
    <property type="evidence" value="ECO:0007669"/>
    <property type="project" value="UniProtKB-EC"/>
</dbReference>
<reference evidence="6" key="1">
    <citation type="submission" date="2021-10" db="EMBL/GenBank/DDBJ databases">
        <title>Marinomonas pontica sp. nov., isolated from the Black Sea.</title>
        <authorList>
            <person name="Zhao L.-H."/>
            <person name="Xue J.-H."/>
        </authorList>
    </citation>
    <scope>NUCLEOTIDE SEQUENCE</scope>
    <source>
        <strain evidence="6">E8</strain>
    </source>
</reference>
<evidence type="ECO:0000256" key="3">
    <source>
        <dbReference type="ARBA" id="ARBA00022840"/>
    </source>
</evidence>
<comment type="caution">
    <text evidence="6">The sequence shown here is derived from an EMBL/GenBank/DDBJ whole genome shotgun (WGS) entry which is preliminary data.</text>
</comment>
<dbReference type="SUPFAM" id="SSF100950">
    <property type="entry name" value="NagB/RpiA/CoA transferase-like"/>
    <property type="match status" value="1"/>
</dbReference>
<dbReference type="GO" id="GO:0046872">
    <property type="term" value="F:metal ion binding"/>
    <property type="evidence" value="ECO:0007669"/>
    <property type="project" value="UniProtKB-KW"/>
</dbReference>
<dbReference type="PANTHER" id="PTHR23407">
    <property type="entry name" value="ATPASE INHIBITOR/5-FORMYLTETRAHYDROFOLATE CYCLO-LIGASE"/>
    <property type="match status" value="1"/>
</dbReference>
<keyword evidence="7" id="KW-1185">Reference proteome</keyword>
<feature type="binding site" evidence="4">
    <location>
        <position position="68"/>
    </location>
    <ligand>
        <name>substrate</name>
    </ligand>
</feature>
<dbReference type="GO" id="GO:0035999">
    <property type="term" value="P:tetrahydrofolate interconversion"/>
    <property type="evidence" value="ECO:0007669"/>
    <property type="project" value="TreeGrafter"/>
</dbReference>
<keyword evidence="5" id="KW-0460">Magnesium</keyword>
<comment type="similarity">
    <text evidence="1 5">Belongs to the 5-formyltetrahydrofolate cyclo-ligase family.</text>
</comment>
<feature type="binding site" evidence="4">
    <location>
        <position position="63"/>
    </location>
    <ligand>
        <name>substrate</name>
    </ligand>
</feature>
<accession>A0A9X1IKH7</accession>
<evidence type="ECO:0000313" key="6">
    <source>
        <dbReference type="EMBL" id="MCB5160927.1"/>
    </source>
</evidence>
<keyword evidence="2 4" id="KW-0547">Nucleotide-binding</keyword>
<dbReference type="PIRSF" id="PIRSF006806">
    <property type="entry name" value="FTHF_cligase"/>
    <property type="match status" value="1"/>
</dbReference>
<sequence>MTSHLNARQTLRRKLRQARRSLTAQQQENAAHALLIDLPQRLVALSKTSNTSIQSVRKVALYLSNDGEISPHLLCEYFWQQDIQTYLPVINDKQLTFALYSKDTLWQENKFGINEPLTNDTISGHELDMVFLPLVGFDQQGGRLGMGGGFYDRTFANKKANTPPLLIGLAHECQEVKRLPIEGWDVPLQAILTPKHIIFP</sequence>
<dbReference type="Gene3D" id="3.40.50.10420">
    <property type="entry name" value="NagB/RpiA/CoA transferase-like"/>
    <property type="match status" value="1"/>
</dbReference>
<evidence type="ECO:0000313" key="7">
    <source>
        <dbReference type="Proteomes" id="UP001139095"/>
    </source>
</evidence>
<dbReference type="Pfam" id="PF01812">
    <property type="entry name" value="5-FTHF_cyc-lig"/>
    <property type="match status" value="1"/>
</dbReference>
<dbReference type="InterPro" id="IPR037171">
    <property type="entry name" value="NagB/RpiA_transferase-like"/>
</dbReference>
<name>A0A9X1IKH7_9GAMM</name>
<dbReference type="PANTHER" id="PTHR23407:SF1">
    <property type="entry name" value="5-FORMYLTETRAHYDROFOLATE CYCLO-LIGASE"/>
    <property type="match status" value="1"/>
</dbReference>
<dbReference type="EMBL" id="JAJATW010000003">
    <property type="protein sequence ID" value="MCB5160927.1"/>
    <property type="molecule type" value="Genomic_DNA"/>
</dbReference>
<gene>
    <name evidence="6" type="ORF">LG368_03320</name>
</gene>
<organism evidence="6 7">
    <name type="scientific">Marinomonas algarum</name>
    <dbReference type="NCBI Taxonomy" id="2883105"/>
    <lineage>
        <taxon>Bacteria</taxon>
        <taxon>Pseudomonadati</taxon>
        <taxon>Pseudomonadota</taxon>
        <taxon>Gammaproteobacteria</taxon>
        <taxon>Oceanospirillales</taxon>
        <taxon>Oceanospirillaceae</taxon>
        <taxon>Marinomonas</taxon>
    </lineage>
</organism>
<dbReference type="RefSeq" id="WP_226753309.1">
    <property type="nucleotide sequence ID" value="NZ_JAJATW010000003.1"/>
</dbReference>
<feature type="binding site" evidence="4">
    <location>
        <begin position="143"/>
        <end position="151"/>
    </location>
    <ligand>
        <name>ATP</name>
        <dbReference type="ChEBI" id="CHEBI:30616"/>
    </ligand>
</feature>
<evidence type="ECO:0000256" key="4">
    <source>
        <dbReference type="PIRSR" id="PIRSR006806-1"/>
    </source>
</evidence>
<dbReference type="GO" id="GO:0005524">
    <property type="term" value="F:ATP binding"/>
    <property type="evidence" value="ECO:0007669"/>
    <property type="project" value="UniProtKB-KW"/>
</dbReference>
<comment type="catalytic activity">
    <reaction evidence="5">
        <text>(6S)-5-formyl-5,6,7,8-tetrahydrofolate + ATP = (6R)-5,10-methenyltetrahydrofolate + ADP + phosphate</text>
        <dbReference type="Rhea" id="RHEA:10488"/>
        <dbReference type="ChEBI" id="CHEBI:30616"/>
        <dbReference type="ChEBI" id="CHEBI:43474"/>
        <dbReference type="ChEBI" id="CHEBI:57455"/>
        <dbReference type="ChEBI" id="CHEBI:57457"/>
        <dbReference type="ChEBI" id="CHEBI:456216"/>
        <dbReference type="EC" id="6.3.3.2"/>
    </reaction>
</comment>
<dbReference type="EC" id="6.3.3.2" evidence="5"/>